<reference evidence="1 2" key="1">
    <citation type="submission" date="2016-10" db="EMBL/GenBank/DDBJ databases">
        <authorList>
            <person name="de Groot N.N."/>
        </authorList>
    </citation>
    <scope>NUCLEOTIDE SEQUENCE [LARGE SCALE GENOMIC DNA]</scope>
    <source>
        <strain evidence="1 2">BS3776</strain>
    </source>
</reference>
<organism evidence="1 2">
    <name type="scientific">Pseudomonas reinekei</name>
    <dbReference type="NCBI Taxonomy" id="395598"/>
    <lineage>
        <taxon>Bacteria</taxon>
        <taxon>Pseudomonadati</taxon>
        <taxon>Pseudomonadota</taxon>
        <taxon>Gammaproteobacteria</taxon>
        <taxon>Pseudomonadales</taxon>
        <taxon>Pseudomonadaceae</taxon>
        <taxon>Pseudomonas</taxon>
    </lineage>
</organism>
<evidence type="ECO:0000313" key="1">
    <source>
        <dbReference type="EMBL" id="SDO19743.1"/>
    </source>
</evidence>
<gene>
    <name evidence="1" type="ORF">SAMN04490202_0138</name>
</gene>
<name>A0A1H0HL23_PSERE</name>
<proteinExistence type="predicted"/>
<dbReference type="Proteomes" id="UP000198549">
    <property type="component" value="Chromosome I"/>
</dbReference>
<accession>A0A1H0HL23</accession>
<dbReference type="EMBL" id="LT629709">
    <property type="protein sequence ID" value="SDO19743.1"/>
    <property type="molecule type" value="Genomic_DNA"/>
</dbReference>
<sequence>MARGRDEPPLKRRPVRSQSVLAILQFEPTLFA</sequence>
<protein>
    <submittedName>
        <fullName evidence="1">Uncharacterized protein</fullName>
    </submittedName>
</protein>
<dbReference type="AlphaFoldDB" id="A0A1H0HL23"/>
<evidence type="ECO:0000313" key="2">
    <source>
        <dbReference type="Proteomes" id="UP000198549"/>
    </source>
</evidence>